<feature type="domain" description="Piezo TM1-24" evidence="3">
    <location>
        <begin position="401"/>
        <end position="731"/>
    </location>
</feature>
<dbReference type="GO" id="GO:0008381">
    <property type="term" value="F:mechanosensitive monoatomic ion channel activity"/>
    <property type="evidence" value="ECO:0007669"/>
    <property type="project" value="InterPro"/>
</dbReference>
<feature type="transmembrane region" description="Helical" evidence="2">
    <location>
        <begin position="708"/>
        <end position="725"/>
    </location>
</feature>
<reference evidence="4 5" key="2">
    <citation type="submission" date="2018-11" db="EMBL/GenBank/DDBJ databases">
        <authorList>
            <consortium name="Pathogen Informatics"/>
        </authorList>
    </citation>
    <scope>NUCLEOTIDE SEQUENCE [LARGE SCALE GENOMIC DNA]</scope>
</reference>
<dbReference type="OrthoDB" id="303066at2759"/>
<feature type="region of interest" description="Disordered" evidence="1">
    <location>
        <begin position="294"/>
        <end position="319"/>
    </location>
</feature>
<feature type="transmembrane region" description="Helical" evidence="2">
    <location>
        <begin position="6"/>
        <end position="27"/>
    </location>
</feature>
<feature type="region of interest" description="Disordered" evidence="1">
    <location>
        <begin position="254"/>
        <end position="277"/>
    </location>
</feature>
<organism evidence="6">
    <name type="scientific">Hymenolepis diminuta</name>
    <name type="common">Rat tapeworm</name>
    <dbReference type="NCBI Taxonomy" id="6216"/>
    <lineage>
        <taxon>Eukaryota</taxon>
        <taxon>Metazoa</taxon>
        <taxon>Spiralia</taxon>
        <taxon>Lophotrochozoa</taxon>
        <taxon>Platyhelminthes</taxon>
        <taxon>Cestoda</taxon>
        <taxon>Eucestoda</taxon>
        <taxon>Cyclophyllidea</taxon>
        <taxon>Hymenolepididae</taxon>
        <taxon>Hymenolepis</taxon>
    </lineage>
</organism>
<evidence type="ECO:0000313" key="4">
    <source>
        <dbReference type="EMBL" id="VDL19240.1"/>
    </source>
</evidence>
<dbReference type="PANTHER" id="PTHR47049">
    <property type="entry name" value="PIEZO-TYPE MECHANOSENSITIVE ION CHANNEL HOMOLOG"/>
    <property type="match status" value="1"/>
</dbReference>
<dbReference type="GO" id="GO:0016020">
    <property type="term" value="C:membrane"/>
    <property type="evidence" value="ECO:0007669"/>
    <property type="project" value="InterPro"/>
</dbReference>
<feature type="transmembrane region" description="Helical" evidence="2">
    <location>
        <begin position="599"/>
        <end position="617"/>
    </location>
</feature>
<feature type="transmembrane region" description="Helical" evidence="2">
    <location>
        <begin position="502"/>
        <end position="521"/>
    </location>
</feature>
<evidence type="ECO:0000313" key="6">
    <source>
        <dbReference type="WBParaSite" id="HDID_0000177801-mRNA-1"/>
    </source>
</evidence>
<feature type="transmembrane region" description="Helical" evidence="2">
    <location>
        <begin position="830"/>
        <end position="855"/>
    </location>
</feature>
<feature type="transmembrane region" description="Helical" evidence="2">
    <location>
        <begin position="653"/>
        <end position="671"/>
    </location>
</feature>
<feature type="transmembrane region" description="Helical" evidence="2">
    <location>
        <begin position="623"/>
        <end position="646"/>
    </location>
</feature>
<sequence>MEVYRAMRLVVPDPVVFLISIAALVYLSRWEKRQTAQARPTIPEEPVEEQTETIPPESEISTGFIQPTEVPRVAKSPPPVATVAFPNIWMLNLTTVVLVGAAGLVFPSVLSAFYLLSFYFTCTYWSSCKTVYYRKLAWSRIILLIYSALHLCLLYLYQFQFAQLILEDGSFTARLLGLNYLLRSDCTRPGEIMFPSDKPLFVFFAPLVTLFVYLSVTVELVASDEADLHGGVPKWILLRNLNLSAASHRHSLLQRQRQQNAIDDTNHQDPSTSLNEPLLQNTNQSARISNVILTGPRGSHSDRANGSQPLIDLDDPPTTETVVSETEIPNEIPAQAEEPEIQPTVPAIPEAILTGRSQPVYDVFPFMVAARYRRNFSYNGHFFFDDNANFFSPLTQRPLLLSFLNSAIRNSYILTFIAMMAWSVIFRSWLSFILLLSACILWILPNSRLACLYCSPLIVAYGMVIIVLQYIYCFDLTEAELPTYIPERNLNLTEIGLHRWPIPVWPLSLQLVFMVFFWLNLRLFILQRSTHGSGVHNSGGTSAATTATTAGVAGLVVSGSGGETMEENLDAAAASSEYGGIAVVDNVQYRKFTSFLHHLCVRYWIALCCLTMLLFSLRRPVVIFRIVYMVLLLYFFTVFMVSYRFWRKQMPTFWWIYIIYSIAVLLCTYTYQFTFFPYYWQNGTGLSPQILKAIGLEQFESAELFDRLMMPVAFMVVIILQMHYFHEPFLKLSSLDRYRDENEESHRHDHHRQSSVSRQNDGDSFETQSNFIEDFHSVFNIVASSIHRFMETSRNITWRFAEVHWIKVVCLLVMFSVIKEVTITNIIPVIIVVVCFPFPFLHGFLVTFIFCFTGLQIVMKMLFQLDIVSDIDHANVIASGAPSNPLQPKSSITSLLPNGTGKWIGLDVVEDFPKYITVSHSGVNNLMIAFVTLKRFLSRKVCIRDSIPLVSRVQVAIHVNFAAQSKLVLPKTAPG</sequence>
<dbReference type="STRING" id="6216.A0A158QCP8"/>
<dbReference type="Pfam" id="PF24871">
    <property type="entry name" value="Piezo_TM1-24"/>
    <property type="match status" value="2"/>
</dbReference>
<keyword evidence="2" id="KW-0472">Membrane</keyword>
<feature type="compositionally biased region" description="Polar residues" evidence="1">
    <location>
        <begin position="260"/>
        <end position="277"/>
    </location>
</feature>
<dbReference type="Proteomes" id="UP000274504">
    <property type="component" value="Unassembled WGS sequence"/>
</dbReference>
<feature type="region of interest" description="Disordered" evidence="1">
    <location>
        <begin position="37"/>
        <end position="56"/>
    </location>
</feature>
<name>A0A158QCP8_HYMDI</name>
<accession>A0A158QCP8</accession>
<dbReference type="InterPro" id="IPR027272">
    <property type="entry name" value="Piezo"/>
</dbReference>
<dbReference type="InterPro" id="IPR056769">
    <property type="entry name" value="Piezo_TM1-24"/>
</dbReference>
<feature type="transmembrane region" description="Helical" evidence="2">
    <location>
        <begin position="200"/>
        <end position="222"/>
    </location>
</feature>
<dbReference type="WBParaSite" id="HDID_0000177801-mRNA-1">
    <property type="protein sequence ID" value="HDID_0000177801-mRNA-1"/>
    <property type="gene ID" value="HDID_0000177801"/>
</dbReference>
<keyword evidence="2" id="KW-1133">Transmembrane helix</keyword>
<evidence type="ECO:0000259" key="3">
    <source>
        <dbReference type="Pfam" id="PF24871"/>
    </source>
</evidence>
<gene>
    <name evidence="4" type="ORF">HDID_LOCUS1779</name>
</gene>
<evidence type="ECO:0000256" key="2">
    <source>
        <dbReference type="SAM" id="Phobius"/>
    </source>
</evidence>
<protein>
    <submittedName>
        <fullName evidence="6">Piezo-type mechanosensitive ion channel component</fullName>
    </submittedName>
</protein>
<dbReference type="PANTHER" id="PTHR47049:SF2">
    <property type="entry name" value="PIEZO-TYPE MECHANOSENSITIVE ION CHANNEL HOMOLOG"/>
    <property type="match status" value="1"/>
</dbReference>
<dbReference type="AlphaFoldDB" id="A0A158QCP8"/>
<feature type="domain" description="Piezo TM1-24" evidence="3">
    <location>
        <begin position="4"/>
        <end position="270"/>
    </location>
</feature>
<feature type="transmembrane region" description="Helical" evidence="2">
    <location>
        <begin position="137"/>
        <end position="157"/>
    </location>
</feature>
<dbReference type="EMBL" id="UYSG01000365">
    <property type="protein sequence ID" value="VDL19240.1"/>
    <property type="molecule type" value="Genomic_DNA"/>
</dbReference>
<feature type="transmembrane region" description="Helical" evidence="2">
    <location>
        <begin position="428"/>
        <end position="444"/>
    </location>
</feature>
<keyword evidence="2" id="KW-0812">Transmembrane</keyword>
<evidence type="ECO:0000256" key="1">
    <source>
        <dbReference type="SAM" id="MobiDB-lite"/>
    </source>
</evidence>
<feature type="transmembrane region" description="Helical" evidence="2">
    <location>
        <begin position="796"/>
        <end position="818"/>
    </location>
</feature>
<evidence type="ECO:0000313" key="5">
    <source>
        <dbReference type="Proteomes" id="UP000274504"/>
    </source>
</evidence>
<feature type="transmembrane region" description="Helical" evidence="2">
    <location>
        <begin position="399"/>
        <end position="422"/>
    </location>
</feature>
<feature type="region of interest" description="Disordered" evidence="1">
    <location>
        <begin position="743"/>
        <end position="764"/>
    </location>
</feature>
<reference evidence="6" key="1">
    <citation type="submission" date="2016-04" db="UniProtKB">
        <authorList>
            <consortium name="WormBaseParasite"/>
        </authorList>
    </citation>
    <scope>IDENTIFICATION</scope>
</reference>
<feature type="transmembrane region" description="Helical" evidence="2">
    <location>
        <begin position="451"/>
        <end position="472"/>
    </location>
</feature>
<proteinExistence type="predicted"/>